<dbReference type="PANTHER" id="PTHR43780:SF2">
    <property type="entry name" value="1-AMINOCYCLOPROPANE-1-CARBOXYLATE DEAMINASE-RELATED"/>
    <property type="match status" value="1"/>
</dbReference>
<evidence type="ECO:0000256" key="3">
    <source>
        <dbReference type="ARBA" id="ARBA00022898"/>
    </source>
</evidence>
<dbReference type="AlphaFoldDB" id="Q1YTN6"/>
<keyword evidence="3 5" id="KW-0663">Pyridoxal phosphate</keyword>
<evidence type="ECO:0000256" key="4">
    <source>
        <dbReference type="PIRSR" id="PIRSR006278-1"/>
    </source>
</evidence>
<accession>Q1YTN6</accession>
<name>Q1YTN6_9GAMM</name>
<gene>
    <name evidence="7" type="ORF">GB2207_01567</name>
</gene>
<dbReference type="Pfam" id="PF00291">
    <property type="entry name" value="PALP"/>
    <property type="match status" value="1"/>
</dbReference>
<dbReference type="InterPro" id="IPR001926">
    <property type="entry name" value="TrpB-like_PALP"/>
</dbReference>
<evidence type="ECO:0000313" key="8">
    <source>
        <dbReference type="Proteomes" id="UP000005555"/>
    </source>
</evidence>
<feature type="domain" description="Tryptophan synthase beta chain-like PALP" evidence="6">
    <location>
        <begin position="10"/>
        <end position="316"/>
    </location>
</feature>
<keyword evidence="7" id="KW-0456">Lyase</keyword>
<dbReference type="NCBIfam" id="TIGR01275">
    <property type="entry name" value="ACC_deam_rel"/>
    <property type="match status" value="1"/>
</dbReference>
<dbReference type="PIRSF" id="PIRSF006278">
    <property type="entry name" value="ACCD_DCysDesulf"/>
    <property type="match status" value="1"/>
</dbReference>
<dbReference type="InterPro" id="IPR027278">
    <property type="entry name" value="ACCD_DCysDesulf"/>
</dbReference>
<dbReference type="OrthoDB" id="9801249at2"/>
<feature type="active site" description="Nucleophile" evidence="4">
    <location>
        <position position="75"/>
    </location>
</feature>
<evidence type="ECO:0000259" key="6">
    <source>
        <dbReference type="Pfam" id="PF00291"/>
    </source>
</evidence>
<reference evidence="7 8" key="1">
    <citation type="submission" date="2006-03" db="EMBL/GenBank/DDBJ databases">
        <authorList>
            <person name="Giovannoni S.J."/>
            <person name="Cho J.-C."/>
            <person name="Ferriera S."/>
            <person name="Johnson J."/>
            <person name="Kravitz S."/>
            <person name="Halpern A."/>
            <person name="Remington K."/>
            <person name="Beeson K."/>
            <person name="Tran B."/>
            <person name="Rogers Y.-H."/>
            <person name="Friedman R."/>
            <person name="Venter J.C."/>
        </authorList>
    </citation>
    <scope>NUCLEOTIDE SEQUENCE [LARGE SCALE GENOMIC DNA]</scope>
    <source>
        <strain evidence="7 8">HTCC2207</strain>
    </source>
</reference>
<comment type="cofactor">
    <cofactor evidence="1">
        <name>pyridoxal 5'-phosphate</name>
        <dbReference type="ChEBI" id="CHEBI:597326"/>
    </cofactor>
</comment>
<proteinExistence type="inferred from homology"/>
<dbReference type="Proteomes" id="UP000005555">
    <property type="component" value="Unassembled WGS sequence"/>
</dbReference>
<dbReference type="InterPro" id="IPR005966">
    <property type="entry name" value="D-Cys_desShydrase"/>
</dbReference>
<dbReference type="HOGENOM" id="CLU_048897_1_0_6"/>
<evidence type="ECO:0000313" key="7">
    <source>
        <dbReference type="EMBL" id="EAS47451.1"/>
    </source>
</evidence>
<evidence type="ECO:0000256" key="5">
    <source>
        <dbReference type="PIRSR" id="PIRSR006278-2"/>
    </source>
</evidence>
<evidence type="ECO:0000256" key="2">
    <source>
        <dbReference type="ARBA" id="ARBA00008639"/>
    </source>
</evidence>
<dbReference type="EMBL" id="AAPI01000002">
    <property type="protein sequence ID" value="EAS47451.1"/>
    <property type="molecule type" value="Genomic_DNA"/>
</dbReference>
<organism evidence="7 8">
    <name type="scientific">gamma proteobacterium HTCC2207</name>
    <dbReference type="NCBI Taxonomy" id="314287"/>
    <lineage>
        <taxon>Bacteria</taxon>
        <taxon>Pseudomonadati</taxon>
        <taxon>Pseudomonadota</taxon>
        <taxon>Gammaproteobacteria</taxon>
        <taxon>Cellvibrionales</taxon>
        <taxon>Porticoccaceae</taxon>
        <taxon>SAR92 clade</taxon>
    </lineage>
</organism>
<comment type="similarity">
    <text evidence="2">Belongs to the ACC deaminase/D-cysteine desulfhydrase family.</text>
</comment>
<dbReference type="eggNOG" id="COG2515">
    <property type="taxonomic scope" value="Bacteria"/>
</dbReference>
<dbReference type="PANTHER" id="PTHR43780">
    <property type="entry name" value="1-AMINOCYCLOPROPANE-1-CARBOXYLATE DEAMINASE-RELATED"/>
    <property type="match status" value="1"/>
</dbReference>
<evidence type="ECO:0000256" key="1">
    <source>
        <dbReference type="ARBA" id="ARBA00001933"/>
    </source>
</evidence>
<protein>
    <submittedName>
        <fullName evidence="7">D-cysteine desulfhydrase</fullName>
        <ecNumber evidence="7">4.4.1.15</ecNumber>
    </submittedName>
</protein>
<dbReference type="EC" id="4.4.1.15" evidence="7"/>
<keyword evidence="8" id="KW-1185">Reference proteome</keyword>
<dbReference type="Gene3D" id="3.40.50.1100">
    <property type="match status" value="2"/>
</dbReference>
<feature type="modified residue" description="N6-(pyridoxal phosphate)lysine" evidence="5">
    <location>
        <position position="48"/>
    </location>
</feature>
<sequence>MINYPERLNLAQTPTPFYPLERLSKQLGGPRIWIKRDDLTGAATSGNKVRKLEFLLAEALAKGCDTLITSGGVQSNHCRSVALLGAQLGLKVHLLLRADIEPKPVGNLLLDQLAGATISHYSLDEYRGLNKLFNQWQEHYAALGRKAYAIPTGGSNGTGMWGYIAAAEELSQDFQRHAISPAAIVHATGSAGTQAGLMLGCQLHQINTQVKAYAVCDNAEYFTRKVRGDLEQWQSHYSPQTDISGLVADTSDEYIGPAYGVAGEEVFECIKEVAALEGILLDPVYTGKAFFGMIEDIKKGKFSQWDGDDIVFVHTGGLFGLFAQQHRLGY</sequence>
<dbReference type="GO" id="GO:0019148">
    <property type="term" value="F:D-cysteine desulfhydrase activity"/>
    <property type="evidence" value="ECO:0007669"/>
    <property type="project" value="UniProtKB-EC"/>
</dbReference>
<dbReference type="InterPro" id="IPR036052">
    <property type="entry name" value="TrpB-like_PALP_sf"/>
</dbReference>
<dbReference type="SUPFAM" id="SSF53686">
    <property type="entry name" value="Tryptophan synthase beta subunit-like PLP-dependent enzymes"/>
    <property type="match status" value="1"/>
</dbReference>
<comment type="caution">
    <text evidence="7">The sequence shown here is derived from an EMBL/GenBank/DDBJ whole genome shotgun (WGS) entry which is preliminary data.</text>
</comment>
<dbReference type="STRING" id="314287.GB2207_01567"/>